<dbReference type="EMBL" id="WIXE01018145">
    <property type="protein sequence ID" value="KAK5971170.1"/>
    <property type="molecule type" value="Genomic_DNA"/>
</dbReference>
<dbReference type="InterPro" id="IPR000535">
    <property type="entry name" value="MSP_dom"/>
</dbReference>
<protein>
    <recommendedName>
        <fullName evidence="1">Major sperm protein</fullName>
    </recommendedName>
</protein>
<name>A0AAN8FK17_TRICO</name>
<gene>
    <name evidence="4" type="ORF">GCK32_001384</name>
</gene>
<evidence type="ECO:0000259" key="3">
    <source>
        <dbReference type="PROSITE" id="PS50202"/>
    </source>
</evidence>
<feature type="domain" description="MSP" evidence="3">
    <location>
        <begin position="53"/>
        <end position="167"/>
    </location>
</feature>
<dbReference type="AlphaFoldDB" id="A0AAN8FK17"/>
<dbReference type="InterPro" id="IPR008962">
    <property type="entry name" value="PapD-like_sf"/>
</dbReference>
<dbReference type="Pfam" id="PF00635">
    <property type="entry name" value="Motile_Sperm"/>
    <property type="match status" value="1"/>
</dbReference>
<dbReference type="PANTHER" id="PTHR21513">
    <property type="entry name" value="MAJOR SPERM PROTEIN"/>
    <property type="match status" value="1"/>
</dbReference>
<keyword evidence="1" id="KW-0206">Cytoskeleton</keyword>
<comment type="caution">
    <text evidence="4">The sequence shown here is derived from an EMBL/GenBank/DDBJ whole genome shotgun (WGS) entry which is preliminary data.</text>
</comment>
<keyword evidence="1" id="KW-0963">Cytoplasm</keyword>
<feature type="region of interest" description="Disordered" evidence="2">
    <location>
        <begin position="1"/>
        <end position="42"/>
    </location>
</feature>
<sequence length="172" mass="19552">NLFTLERLPRHLSGNMSKEKKKEAPGHPSGSSNTQPAKDEAYLLNRPGEPEFKMSVTPNKVTFLCTAEKKPVWSDVRVSNPTKDKHSYKVKCTSADIFRVQPPLGFIKPGETGTIRMWFQNKEIPEGHRHYFAIYHIKCAEGKTVKEIWTKSVKPDGVKRIAAVFEKVSEKK</sequence>
<accession>A0AAN8FK17</accession>
<reference evidence="4 5" key="1">
    <citation type="submission" date="2019-10" db="EMBL/GenBank/DDBJ databases">
        <title>Assembly and Annotation for the nematode Trichostrongylus colubriformis.</title>
        <authorList>
            <person name="Martin J."/>
        </authorList>
    </citation>
    <scope>NUCLEOTIDE SEQUENCE [LARGE SCALE GENOMIC DNA]</scope>
    <source>
        <strain evidence="4">G859</strain>
        <tissue evidence="4">Whole worm</tissue>
    </source>
</reference>
<dbReference type="PROSITE" id="PS50202">
    <property type="entry name" value="MSP"/>
    <property type="match status" value="1"/>
</dbReference>
<dbReference type="Proteomes" id="UP001331761">
    <property type="component" value="Unassembled WGS sequence"/>
</dbReference>
<evidence type="ECO:0000313" key="5">
    <source>
        <dbReference type="Proteomes" id="UP001331761"/>
    </source>
</evidence>
<proteinExistence type="predicted"/>
<dbReference type="Gene3D" id="2.60.40.10">
    <property type="entry name" value="Immunoglobulins"/>
    <property type="match status" value="1"/>
</dbReference>
<keyword evidence="5" id="KW-1185">Reference proteome</keyword>
<comment type="function">
    <text evidence="1">Central component in molecular interactions underlying sperm crawling. Forms an extensive filament system that extends from sperm villipoda, along the leading edge of the pseudopod.</text>
</comment>
<evidence type="ECO:0000313" key="4">
    <source>
        <dbReference type="EMBL" id="KAK5971170.1"/>
    </source>
</evidence>
<evidence type="ECO:0000256" key="2">
    <source>
        <dbReference type="SAM" id="MobiDB-lite"/>
    </source>
</evidence>
<evidence type="ECO:0000256" key="1">
    <source>
        <dbReference type="RuleBase" id="RU003425"/>
    </source>
</evidence>
<dbReference type="PANTHER" id="PTHR21513:SF19">
    <property type="entry name" value="MAJOR SPERM PROTEIN"/>
    <property type="match status" value="1"/>
</dbReference>
<dbReference type="SUPFAM" id="SSF49354">
    <property type="entry name" value="PapD-like"/>
    <property type="match status" value="1"/>
</dbReference>
<dbReference type="InterPro" id="IPR013783">
    <property type="entry name" value="Ig-like_fold"/>
</dbReference>
<feature type="non-terminal residue" evidence="4">
    <location>
        <position position="1"/>
    </location>
</feature>
<organism evidence="4 5">
    <name type="scientific">Trichostrongylus colubriformis</name>
    <name type="common">Black scour worm</name>
    <dbReference type="NCBI Taxonomy" id="6319"/>
    <lineage>
        <taxon>Eukaryota</taxon>
        <taxon>Metazoa</taxon>
        <taxon>Ecdysozoa</taxon>
        <taxon>Nematoda</taxon>
        <taxon>Chromadorea</taxon>
        <taxon>Rhabditida</taxon>
        <taxon>Rhabditina</taxon>
        <taxon>Rhabditomorpha</taxon>
        <taxon>Strongyloidea</taxon>
        <taxon>Trichostrongylidae</taxon>
        <taxon>Trichostrongylus</taxon>
    </lineage>
</organism>